<keyword evidence="1" id="KW-0175">Coiled coil</keyword>
<dbReference type="RefSeq" id="WP_129256742.1">
    <property type="nucleotide sequence ID" value="NZ_SDKC01000001.1"/>
</dbReference>
<feature type="region of interest" description="Disordered" evidence="2">
    <location>
        <begin position="626"/>
        <end position="690"/>
    </location>
</feature>
<reference evidence="3 4" key="1">
    <citation type="submission" date="2019-01" db="EMBL/GenBank/DDBJ databases">
        <title>Blautia sp. nov. KGMB01111 isolated human feces.</title>
        <authorList>
            <person name="Park J.-E."/>
            <person name="Kim J.-S."/>
            <person name="Park S.-H."/>
        </authorList>
    </citation>
    <scope>NUCLEOTIDE SEQUENCE [LARGE SCALE GENOMIC DNA]</scope>
    <source>
        <strain evidence="3 4">KGMB01111</strain>
    </source>
</reference>
<accession>A0A4Q1REA8</accession>
<dbReference type="AlphaFoldDB" id="A0A4Q1REA8"/>
<feature type="region of interest" description="Disordered" evidence="2">
    <location>
        <begin position="198"/>
        <end position="219"/>
    </location>
</feature>
<dbReference type="InterPro" id="IPR027417">
    <property type="entry name" value="P-loop_NTPase"/>
</dbReference>
<evidence type="ECO:0000256" key="1">
    <source>
        <dbReference type="SAM" id="Coils"/>
    </source>
</evidence>
<evidence type="ECO:0000256" key="2">
    <source>
        <dbReference type="SAM" id="MobiDB-lite"/>
    </source>
</evidence>
<evidence type="ECO:0008006" key="5">
    <source>
        <dbReference type="Google" id="ProtNLM"/>
    </source>
</evidence>
<dbReference type="SUPFAM" id="SSF48452">
    <property type="entry name" value="TPR-like"/>
    <property type="match status" value="1"/>
</dbReference>
<sequence length="978" mass="109497">MSTVDKTEYHLKLEEINRLVDAQDYEGALTIADSIDWRRVKSVRTLCMVADIYEVNGELEQSMKMLQLAYKRSSIGKMILYRQVELALKMGLNDDAVKYYNQYLETASNDTSKYILKYKIYKAKKAPLEDQIEILEEYKEREYTERWVYELAKLYKKAGQEKKCIETCDDLVLWFGEGKYVTKAMELKMTYTPLSPSQKEKYEKAKAAGETSAKPQQTEEVKNTILPGVSAAAMANLQKAEEVREQAQEEAAATVEDAQGTTETVTVVETEPVRPEPEIPHIDTEKLQERLSKSFQEILSGFNRTKAVDAFEALGRAAGAEIPQEPQEEENIEDYHVQDLEPEAVNEGIISADSGVAGVSRTEMDELEMIEKPKVEKPEDKEIVSVQEVDLDALFAETSSSLAKEAGGEVPAEESAEEPTVEEVTTEEIIGEPEDVVAEETVDASGAVLEEETVAEPEDVIIEEPAVEETESELTDTAEEEPETEAIVEEREEIPAETVEEENVEEDTIQEVPEEKSAEDIAADEAMAAFEASLSNISLDFGEENGDSTEVPEAADAEPEAPVEVTEEQAAEEETVTEPEESEETEDLDATRIIPDITAQSAEQETPGETQEFNLEKELRAALGSLEVFQEQKEEQQPVSLELEPETPSVEEVTFADEKTEPSAEENIAEESHTEADDTDEEEPEETENDHIEKMLAEAEMQPDISDMTVERETPEEKRQRILNNTRPERLTAEQKQLFSYFAKVPGMDEQILDAIQGAYEHASEKTSHRGNIAIMGSHGTGKTRLSEGLVKAICKELGLKAVKYANLDASDINRKDPATIISKMAGGFLLIERASFMTPETIEKLSQAMDFRTDSLILLIEDDKANMRKMLADYPEFAEKFETVISIPVFTNDELVTFARTYARENGFRMDEMGVLALYTMIGDNQKEDEPITVGKVKEMVDGAIRKASGVKLGRKLSKRHTDAEGRILLYEKDFDL</sequence>
<protein>
    <recommendedName>
        <fullName evidence="5">AAA family ATPase</fullName>
    </recommendedName>
</protein>
<comment type="caution">
    <text evidence="3">The sequence shown here is derived from an EMBL/GenBank/DDBJ whole genome shotgun (WGS) entry which is preliminary data.</text>
</comment>
<feature type="compositionally biased region" description="Acidic residues" evidence="2">
    <location>
        <begin position="449"/>
        <end position="492"/>
    </location>
</feature>
<organism evidence="3 4">
    <name type="scientific">Blautia faecicola</name>
    <dbReference type="NCBI Taxonomy" id="2509240"/>
    <lineage>
        <taxon>Bacteria</taxon>
        <taxon>Bacillati</taxon>
        <taxon>Bacillota</taxon>
        <taxon>Clostridia</taxon>
        <taxon>Lachnospirales</taxon>
        <taxon>Lachnospiraceae</taxon>
        <taxon>Blautia</taxon>
    </lineage>
</organism>
<dbReference type="OrthoDB" id="9760891at2"/>
<feature type="compositionally biased region" description="Acidic residues" evidence="2">
    <location>
        <begin position="411"/>
        <end position="426"/>
    </location>
</feature>
<feature type="region of interest" description="Disordered" evidence="2">
    <location>
        <begin position="446"/>
        <end position="516"/>
    </location>
</feature>
<dbReference type="EMBL" id="SDKC01000001">
    <property type="protein sequence ID" value="RXS73873.1"/>
    <property type="molecule type" value="Genomic_DNA"/>
</dbReference>
<feature type="compositionally biased region" description="Acidic residues" evidence="2">
    <location>
        <begin position="553"/>
        <end position="588"/>
    </location>
</feature>
<dbReference type="SUPFAM" id="SSF52540">
    <property type="entry name" value="P-loop containing nucleoside triphosphate hydrolases"/>
    <property type="match status" value="1"/>
</dbReference>
<feature type="coiled-coil region" evidence="1">
    <location>
        <begin position="230"/>
        <end position="257"/>
    </location>
</feature>
<feature type="compositionally biased region" description="Acidic residues" evidence="2">
    <location>
        <begin position="498"/>
        <end position="509"/>
    </location>
</feature>
<dbReference type="Proteomes" id="UP000290106">
    <property type="component" value="Unassembled WGS sequence"/>
</dbReference>
<feature type="compositionally biased region" description="Basic and acidic residues" evidence="2">
    <location>
        <begin position="198"/>
        <end position="207"/>
    </location>
</feature>
<dbReference type="InterPro" id="IPR011990">
    <property type="entry name" value="TPR-like_helical_dom_sf"/>
</dbReference>
<proteinExistence type="predicted"/>
<dbReference type="Gene3D" id="3.40.50.300">
    <property type="entry name" value="P-loop containing nucleotide triphosphate hydrolases"/>
    <property type="match status" value="1"/>
</dbReference>
<feature type="compositionally biased region" description="Acidic residues" evidence="2">
    <location>
        <begin position="677"/>
        <end position="688"/>
    </location>
</feature>
<feature type="region of interest" description="Disordered" evidence="2">
    <location>
        <begin position="402"/>
        <end position="426"/>
    </location>
</feature>
<evidence type="ECO:0000313" key="3">
    <source>
        <dbReference type="EMBL" id="RXS73873.1"/>
    </source>
</evidence>
<evidence type="ECO:0000313" key="4">
    <source>
        <dbReference type="Proteomes" id="UP000290106"/>
    </source>
</evidence>
<dbReference type="Gene3D" id="1.25.40.10">
    <property type="entry name" value="Tetratricopeptide repeat domain"/>
    <property type="match status" value="1"/>
</dbReference>
<keyword evidence="4" id="KW-1185">Reference proteome</keyword>
<feature type="region of interest" description="Disordered" evidence="2">
    <location>
        <begin position="538"/>
        <end position="592"/>
    </location>
</feature>
<name>A0A4Q1REA8_9FIRM</name>
<gene>
    <name evidence="3" type="ORF">ETP43_00475</name>
</gene>